<dbReference type="InterPro" id="IPR029068">
    <property type="entry name" value="Glyas_Bleomycin-R_OHBP_Dase"/>
</dbReference>
<evidence type="ECO:0000259" key="1">
    <source>
        <dbReference type="Pfam" id="PF06983"/>
    </source>
</evidence>
<dbReference type="Gene3D" id="3.10.180.10">
    <property type="entry name" value="2,3-Dihydroxybiphenyl 1,2-Dioxygenase, domain 1"/>
    <property type="match status" value="1"/>
</dbReference>
<keyword evidence="3" id="KW-1185">Reference proteome</keyword>
<dbReference type="PANTHER" id="PTHR33990:SF4">
    <property type="entry name" value="PHNB-LIKE DOMAIN-CONTAINING PROTEIN"/>
    <property type="match status" value="1"/>
</dbReference>
<name>D7CUV2_TRURR</name>
<protein>
    <submittedName>
        <fullName evidence="2">3-demethylubiquinone-9 3-methyltransferase</fullName>
    </submittedName>
</protein>
<proteinExistence type="predicted"/>
<evidence type="ECO:0000313" key="2">
    <source>
        <dbReference type="EMBL" id="ADI14093.1"/>
    </source>
</evidence>
<dbReference type="STRING" id="649638.Trad_0964"/>
<dbReference type="InterPro" id="IPR028973">
    <property type="entry name" value="PhnB-like"/>
</dbReference>
<reference evidence="2 3" key="2">
    <citation type="journal article" date="2011" name="Stand. Genomic Sci.">
        <title>Complete genome sequence of Truepera radiovictrix type strain (RQ-24).</title>
        <authorList>
            <person name="Ivanova N."/>
            <person name="Rohde C."/>
            <person name="Munk C."/>
            <person name="Nolan M."/>
            <person name="Lucas S."/>
            <person name="Del Rio T.G."/>
            <person name="Tice H."/>
            <person name="Deshpande S."/>
            <person name="Cheng J.F."/>
            <person name="Tapia R."/>
            <person name="Han C."/>
            <person name="Goodwin L."/>
            <person name="Pitluck S."/>
            <person name="Liolios K."/>
            <person name="Mavromatis K."/>
            <person name="Mikhailova N."/>
            <person name="Pati A."/>
            <person name="Chen A."/>
            <person name="Palaniappan K."/>
            <person name="Land M."/>
            <person name="Hauser L."/>
            <person name="Chang Y.J."/>
            <person name="Jeffries C.D."/>
            <person name="Brambilla E."/>
            <person name="Rohde M."/>
            <person name="Goker M."/>
            <person name="Tindall B.J."/>
            <person name="Woyke T."/>
            <person name="Bristow J."/>
            <person name="Eisen J.A."/>
            <person name="Markowitz V."/>
            <person name="Hugenholtz P."/>
            <person name="Kyrpides N.C."/>
            <person name="Klenk H.P."/>
            <person name="Lapidus A."/>
        </authorList>
    </citation>
    <scope>NUCLEOTIDE SEQUENCE [LARGE SCALE GENOMIC DNA]</scope>
    <source>
        <strain evidence="3">DSM 17093 / CIP 108686 / LMG 22925 / RQ-24</strain>
    </source>
</reference>
<dbReference type="PANTHER" id="PTHR33990">
    <property type="entry name" value="PROTEIN YJDN-RELATED"/>
    <property type="match status" value="1"/>
</dbReference>
<evidence type="ECO:0000313" key="3">
    <source>
        <dbReference type="Proteomes" id="UP000000379"/>
    </source>
</evidence>
<reference evidence="3" key="1">
    <citation type="submission" date="2010-05" db="EMBL/GenBank/DDBJ databases">
        <title>The complete genome of Truepera radiovictris DSM 17093.</title>
        <authorList>
            <consortium name="US DOE Joint Genome Institute (JGI-PGF)"/>
            <person name="Lucas S."/>
            <person name="Copeland A."/>
            <person name="Lapidus A."/>
            <person name="Glavina del Rio T."/>
            <person name="Dalin E."/>
            <person name="Tice H."/>
            <person name="Bruce D."/>
            <person name="Goodwin L."/>
            <person name="Pitluck S."/>
            <person name="Kyrpides N."/>
            <person name="Mavromatis K."/>
            <person name="Ovchinnikova G."/>
            <person name="Munk A.C."/>
            <person name="Detter J.C."/>
            <person name="Han C."/>
            <person name="Tapia R."/>
            <person name="Land M."/>
            <person name="Hauser L."/>
            <person name="Markowitz V."/>
            <person name="Cheng J.-F."/>
            <person name="Hugenholtz P."/>
            <person name="Woyke T."/>
            <person name="Wu D."/>
            <person name="Tindall B."/>
            <person name="Pomrenke H.G."/>
            <person name="Brambilla E."/>
            <person name="Klenk H.-P."/>
            <person name="Eisen J.A."/>
        </authorList>
    </citation>
    <scope>NUCLEOTIDE SEQUENCE [LARGE SCALE GENOMIC DNA]</scope>
    <source>
        <strain evidence="3">DSM 17093 / CIP 108686 / LMG 22925 / RQ-24</strain>
    </source>
</reference>
<dbReference type="Gene3D" id="3.30.720.100">
    <property type="match status" value="1"/>
</dbReference>
<dbReference type="eggNOG" id="COG3865">
    <property type="taxonomic scope" value="Bacteria"/>
</dbReference>
<dbReference type="HOGENOM" id="CLU_054535_0_0_0"/>
<dbReference type="KEGG" id="tra:Trad_0964"/>
<dbReference type="CDD" id="cd06588">
    <property type="entry name" value="PhnB_like"/>
    <property type="match status" value="2"/>
</dbReference>
<feature type="domain" description="PhnB-like" evidence="1">
    <location>
        <begin position="137"/>
        <end position="259"/>
    </location>
</feature>
<dbReference type="AlphaFoldDB" id="D7CUV2"/>
<dbReference type="EMBL" id="CP002049">
    <property type="protein sequence ID" value="ADI14093.1"/>
    <property type="molecule type" value="Genomic_DNA"/>
</dbReference>
<sequence>MQKITPNLWFNGQAEEAARFYASLFPGASVGTVARFDEASAAASGMPEGSVLTVPFQLAGQDFLALNGGPQFKFTPATSFFVTLGSEREVDALWKGLSEGGGVLMPLQRYDWSDRYGWLHDRYGLTWQLSLGEAEQTIVPSLLFVGEQHGKAEAALRRYVEVFEEVFGDSRLEGVLHYGPGEEAPGTVKHAQFRLAGHTFTAMDSGLDHGFTFTEAVSFIVHCETQAEIDALWERLSAHPEAEGCGWLKDAFGVSWQVVPAALPEWLADRERSERVMAAMLPMKKLDIGVLERA</sequence>
<dbReference type="RefSeq" id="WP_013177464.1">
    <property type="nucleotide sequence ID" value="NC_014221.1"/>
</dbReference>
<gene>
    <name evidence="2" type="ordered locus">Trad_0964</name>
</gene>
<dbReference type="Proteomes" id="UP000000379">
    <property type="component" value="Chromosome"/>
</dbReference>
<feature type="domain" description="PhnB-like" evidence="1">
    <location>
        <begin position="2"/>
        <end position="129"/>
    </location>
</feature>
<dbReference type="OrthoDB" id="9806473at2"/>
<dbReference type="Pfam" id="PF06983">
    <property type="entry name" value="3-dmu-9_3-mt"/>
    <property type="match status" value="2"/>
</dbReference>
<dbReference type="SUPFAM" id="SSF54593">
    <property type="entry name" value="Glyoxalase/Bleomycin resistance protein/Dihydroxybiphenyl dioxygenase"/>
    <property type="match status" value="2"/>
</dbReference>
<organism evidence="2 3">
    <name type="scientific">Truepera radiovictrix (strain DSM 17093 / CIP 108686 / LMG 22925 / RQ-24)</name>
    <dbReference type="NCBI Taxonomy" id="649638"/>
    <lineage>
        <taxon>Bacteria</taxon>
        <taxon>Thermotogati</taxon>
        <taxon>Deinococcota</taxon>
        <taxon>Deinococci</taxon>
        <taxon>Trueperales</taxon>
        <taxon>Trueperaceae</taxon>
        <taxon>Truepera</taxon>
    </lineage>
</organism>
<dbReference type="Gene3D" id="3.30.720.110">
    <property type="match status" value="1"/>
</dbReference>
<accession>D7CUV2</accession>